<dbReference type="SMART" id="SM00382">
    <property type="entry name" value="AAA"/>
    <property type="match status" value="1"/>
</dbReference>
<feature type="transmembrane region" description="Helical" evidence="7">
    <location>
        <begin position="899"/>
        <end position="921"/>
    </location>
</feature>
<feature type="transmembrane region" description="Helical" evidence="7">
    <location>
        <begin position="860"/>
        <end position="878"/>
    </location>
</feature>
<dbReference type="Pfam" id="PF00005">
    <property type="entry name" value="ABC_tran"/>
    <property type="match status" value="1"/>
</dbReference>
<dbReference type="InterPro" id="IPR013525">
    <property type="entry name" value="ABC2_TM"/>
</dbReference>
<keyword evidence="5 7" id="KW-1133">Transmembrane helix</keyword>
<keyword evidence="3" id="KW-0547">Nucleotide-binding</keyword>
<dbReference type="PROSITE" id="PS51012">
    <property type="entry name" value="ABC_TM2"/>
    <property type="match status" value="1"/>
</dbReference>
<organism evidence="10">
    <name type="scientific">Medioppia subpectinata</name>
    <dbReference type="NCBI Taxonomy" id="1979941"/>
    <lineage>
        <taxon>Eukaryota</taxon>
        <taxon>Metazoa</taxon>
        <taxon>Ecdysozoa</taxon>
        <taxon>Arthropoda</taxon>
        <taxon>Chelicerata</taxon>
        <taxon>Arachnida</taxon>
        <taxon>Acari</taxon>
        <taxon>Acariformes</taxon>
        <taxon>Sarcoptiformes</taxon>
        <taxon>Oribatida</taxon>
        <taxon>Brachypylina</taxon>
        <taxon>Oppioidea</taxon>
        <taxon>Oppiidae</taxon>
        <taxon>Medioppia</taxon>
    </lineage>
</organism>
<dbReference type="Pfam" id="PF12698">
    <property type="entry name" value="ABC2_membrane_3"/>
    <property type="match status" value="1"/>
</dbReference>
<dbReference type="Gene3D" id="3.40.50.300">
    <property type="entry name" value="P-loop containing nucleotide triphosphate hydrolases"/>
    <property type="match status" value="1"/>
</dbReference>
<evidence type="ECO:0000256" key="1">
    <source>
        <dbReference type="ARBA" id="ARBA00004141"/>
    </source>
</evidence>
<feature type="transmembrane region" description="Helical" evidence="7">
    <location>
        <begin position="398"/>
        <end position="416"/>
    </location>
</feature>
<feature type="transmembrane region" description="Helical" evidence="7">
    <location>
        <begin position="532"/>
        <end position="553"/>
    </location>
</feature>
<dbReference type="EMBL" id="CAJPIZ010002762">
    <property type="protein sequence ID" value="CAG2105467.1"/>
    <property type="molecule type" value="Genomic_DNA"/>
</dbReference>
<reference evidence="10" key="1">
    <citation type="submission" date="2020-11" db="EMBL/GenBank/DDBJ databases">
        <authorList>
            <person name="Tran Van P."/>
        </authorList>
    </citation>
    <scope>NUCLEOTIDE SEQUENCE</scope>
</reference>
<dbReference type="OrthoDB" id="6593433at2759"/>
<feature type="transmembrane region" description="Helical" evidence="7">
    <location>
        <begin position="806"/>
        <end position="827"/>
    </location>
</feature>
<keyword evidence="4" id="KW-0067">ATP-binding</keyword>
<dbReference type="AlphaFoldDB" id="A0A7R9KLH7"/>
<evidence type="ECO:0000256" key="4">
    <source>
        <dbReference type="ARBA" id="ARBA00022840"/>
    </source>
</evidence>
<dbReference type="GO" id="GO:0140359">
    <property type="term" value="F:ABC-type transporter activity"/>
    <property type="evidence" value="ECO:0007669"/>
    <property type="project" value="InterPro"/>
</dbReference>
<keyword evidence="11" id="KW-1185">Reference proteome</keyword>
<evidence type="ECO:0000256" key="6">
    <source>
        <dbReference type="ARBA" id="ARBA00023136"/>
    </source>
</evidence>
<dbReference type="InterPro" id="IPR000412">
    <property type="entry name" value="ABC_2_transport"/>
</dbReference>
<proteinExistence type="predicted"/>
<evidence type="ECO:0000256" key="3">
    <source>
        <dbReference type="ARBA" id="ARBA00022741"/>
    </source>
</evidence>
<sequence length="938" mass="104844">MFFLLKNFYISTQIIHSIAEGPLIRASLERNICLEEKVMSFHVQKIEPELDSDSSDGRLASLDALRFALSTAPFFRRVHNIERLDSKTSGDYCSAPDKCAIHVSNVSFAYDEELVLNGLSLQVPKGRIYALLGERSSCCGKSTVLKCLIGRLKPKSGLINVFGTNPTVNPLPGIGVGFMPQKIALYDELTIDETLQYYGYLNQVPMALIYQRVNFLLSLFNLPDENRLIRDLTDNHRWRISLAVSLIHSPPLLLLDEPTANVDPLIRLSIWDHLNSLCREEGLTVLITTHYMEEAEGAYTIGLMRNGRLLAEDTPQALFVRFNANTFDKLYLKLCQIDDEFTHLNANCNTMECSTLPMAEWPLCERRLCAINNAIINFNFLRFFASIKKNLFVIRGNLALMLFFFIFPSLQMVLFCSSIGRQVRQLPIATYSAPNSGHLSRQLFRSFDKSLVKQHKYSSLDSAIEAVVRGQVWTVVAVSDNFSRLIDLRYNCIANITSQEMLESNVRLYTDISNAFVNQMPRLSGCKYLKNAPGYIVSIVFISPMLLTAYLLIKDQMNGLLERCLSTGTSGLEVLLSHAITQLKLLAIQELLVFVVTFVVFKVPLRGPVMPLLVLVFLQGVVGISFGLLIAAISPDAISAMLLTYSYSGRSLEWLLMKSVKDFLPTISDKYWAKYSAPIVVKQLVYGSESPTFMEFLSPGYIVSIVFISPMLLTAYLLIKDQMNGLLERCLSTGTSGLEVLLSHAITQLKLLAIQELLVFVVTFVVFKVPLRGPVMPLLVLVFLQGVVGISFGLLIAAISPDAISAMLLTSGTVIPGVLLSGITWPIESMPRALRIFSKALPLTLPIESLRCIISRGVNVYYFKVLIGFLISSLYSIVNTNFLLRTSLSFSRKSQKLQFKAILIGFLISSLYSIVNTNFLLRTSLSSFMDFSVHLIPA</sequence>
<dbReference type="PANTHER" id="PTHR43038">
    <property type="entry name" value="ATP-BINDING CASSETTE, SUB-FAMILY H, MEMBER 1"/>
    <property type="match status" value="1"/>
</dbReference>
<feature type="domain" description="ABC transporter" evidence="8">
    <location>
        <begin position="101"/>
        <end position="331"/>
    </location>
</feature>
<name>A0A7R9KLH7_9ACAR</name>
<dbReference type="InterPro" id="IPR047817">
    <property type="entry name" value="ABC2_TM_bact-type"/>
</dbReference>
<dbReference type="GO" id="GO:0043190">
    <property type="term" value="C:ATP-binding cassette (ABC) transporter complex"/>
    <property type="evidence" value="ECO:0007669"/>
    <property type="project" value="InterPro"/>
</dbReference>
<evidence type="ECO:0000313" key="10">
    <source>
        <dbReference type="EMBL" id="CAD7625037.1"/>
    </source>
</evidence>
<comment type="subcellular location">
    <subcellularLocation>
        <location evidence="1">Membrane</location>
        <topology evidence="1">Multi-pass membrane protein</topology>
    </subcellularLocation>
</comment>
<dbReference type="InterPro" id="IPR003593">
    <property type="entry name" value="AAA+_ATPase"/>
</dbReference>
<protein>
    <recommendedName>
        <fullName evidence="12">ABC transporter domain-containing protein</fullName>
    </recommendedName>
</protein>
<dbReference type="PROSITE" id="PS50893">
    <property type="entry name" value="ABC_TRANSPORTER_2"/>
    <property type="match status" value="1"/>
</dbReference>
<dbReference type="GO" id="GO:0016887">
    <property type="term" value="F:ATP hydrolysis activity"/>
    <property type="evidence" value="ECO:0007669"/>
    <property type="project" value="InterPro"/>
</dbReference>
<dbReference type="InterPro" id="IPR003439">
    <property type="entry name" value="ABC_transporter-like_ATP-bd"/>
</dbReference>
<evidence type="ECO:0000259" key="8">
    <source>
        <dbReference type="PROSITE" id="PS50893"/>
    </source>
</evidence>
<evidence type="ECO:0008006" key="12">
    <source>
        <dbReference type="Google" id="ProtNLM"/>
    </source>
</evidence>
<dbReference type="EMBL" id="OC857337">
    <property type="protein sequence ID" value="CAD7625037.1"/>
    <property type="molecule type" value="Genomic_DNA"/>
</dbReference>
<feature type="transmembrane region" description="Helical" evidence="7">
    <location>
        <begin position="775"/>
        <end position="799"/>
    </location>
</feature>
<feature type="transmembrane region" description="Helical" evidence="7">
    <location>
        <begin position="585"/>
        <end position="605"/>
    </location>
</feature>
<keyword evidence="2 7" id="KW-0812">Transmembrane</keyword>
<dbReference type="Pfam" id="PF01061">
    <property type="entry name" value="ABC2_membrane"/>
    <property type="match status" value="1"/>
</dbReference>
<keyword evidence="6 7" id="KW-0472">Membrane</keyword>
<evidence type="ECO:0000256" key="5">
    <source>
        <dbReference type="ARBA" id="ARBA00022989"/>
    </source>
</evidence>
<dbReference type="PRINTS" id="PR00164">
    <property type="entry name" value="ABC2TRNSPORT"/>
</dbReference>
<feature type="transmembrane region" description="Helical" evidence="7">
    <location>
        <begin position="612"/>
        <end position="633"/>
    </location>
</feature>
<evidence type="ECO:0000256" key="7">
    <source>
        <dbReference type="SAM" id="Phobius"/>
    </source>
</evidence>
<feature type="domain" description="ABC transmembrane type-2" evidence="9">
    <location>
        <begin position="661"/>
        <end position="886"/>
    </location>
</feature>
<dbReference type="PANTHER" id="PTHR43038:SF3">
    <property type="entry name" value="ABC TRANSPORTER G FAMILY MEMBER 20 ISOFORM X1"/>
    <property type="match status" value="1"/>
</dbReference>
<evidence type="ECO:0000259" key="9">
    <source>
        <dbReference type="PROSITE" id="PS51012"/>
    </source>
</evidence>
<dbReference type="Proteomes" id="UP000759131">
    <property type="component" value="Unassembled WGS sequence"/>
</dbReference>
<dbReference type="GO" id="GO:0005524">
    <property type="term" value="F:ATP binding"/>
    <property type="evidence" value="ECO:0007669"/>
    <property type="project" value="UniProtKB-KW"/>
</dbReference>
<evidence type="ECO:0000256" key="2">
    <source>
        <dbReference type="ARBA" id="ARBA00022692"/>
    </source>
</evidence>
<evidence type="ECO:0000313" key="11">
    <source>
        <dbReference type="Proteomes" id="UP000759131"/>
    </source>
</evidence>
<accession>A0A7R9KLH7</accession>
<dbReference type="SUPFAM" id="SSF52540">
    <property type="entry name" value="P-loop containing nucleoside triphosphate hydrolases"/>
    <property type="match status" value="1"/>
</dbReference>
<gene>
    <name evidence="10" type="ORF">OSB1V03_LOCUS5473</name>
</gene>
<feature type="transmembrane region" description="Helical" evidence="7">
    <location>
        <begin position="700"/>
        <end position="719"/>
    </location>
</feature>
<dbReference type="InterPro" id="IPR027417">
    <property type="entry name" value="P-loop_NTPase"/>
</dbReference>